<feature type="compositionally biased region" description="Low complexity" evidence="1">
    <location>
        <begin position="17"/>
        <end position="42"/>
    </location>
</feature>
<gene>
    <name evidence="2" type="ORF">PY01934</name>
</gene>
<protein>
    <submittedName>
        <fullName evidence="2">Uncharacterized protein</fullName>
    </submittedName>
</protein>
<name>Q7RN87_PLAYO</name>
<dbReference type="EMBL" id="AABL01000527">
    <property type="protein sequence ID" value="EAA21336.1"/>
    <property type="molecule type" value="Genomic_DNA"/>
</dbReference>
<reference evidence="2 3" key="1">
    <citation type="journal article" date="2002" name="Nature">
        <title>Genome sequence and comparative analysis of the model rodent malaria parasite Plasmodium yoelii yoelii.</title>
        <authorList>
            <person name="Carlton J.M."/>
            <person name="Angiuoli S.V."/>
            <person name="Suh B.B."/>
            <person name="Kooij T.W."/>
            <person name="Pertea M."/>
            <person name="Silva J.C."/>
            <person name="Ermolaeva M.D."/>
            <person name="Allen J.E."/>
            <person name="Selengut J.D."/>
            <person name="Koo H.L."/>
            <person name="Peterson J.D."/>
            <person name="Pop M."/>
            <person name="Kosack D.S."/>
            <person name="Shumway M.F."/>
            <person name="Bidwell S.L."/>
            <person name="Shallom S.J."/>
            <person name="van Aken S.E."/>
            <person name="Riedmuller S.B."/>
            <person name="Feldblyum T.V."/>
            <person name="Cho J.K."/>
            <person name="Quackenbush J."/>
            <person name="Sedegah M."/>
            <person name="Shoaibi A."/>
            <person name="Cummings L.M."/>
            <person name="Florens L."/>
            <person name="Yates J.R."/>
            <person name="Raine J.D."/>
            <person name="Sinden R.E."/>
            <person name="Harris M.A."/>
            <person name="Cunningham D.A."/>
            <person name="Preiser P.R."/>
            <person name="Bergman L.W."/>
            <person name="Vaidya A.B."/>
            <person name="van Lin L.H."/>
            <person name="Janse C.J."/>
            <person name="Waters A.P."/>
            <person name="Smith H.O."/>
            <person name="White O.R."/>
            <person name="Salzberg S.L."/>
            <person name="Venter J.C."/>
            <person name="Fraser C.M."/>
            <person name="Hoffman S.L."/>
            <person name="Gardner M.J."/>
            <person name="Carucci D.J."/>
        </authorList>
    </citation>
    <scope>NUCLEOTIDE SEQUENCE [LARGE SCALE GENOMIC DNA]</scope>
    <source>
        <strain evidence="2 3">17XNL</strain>
    </source>
</reference>
<organism evidence="2 3">
    <name type="scientific">Plasmodium yoelii yoelii</name>
    <dbReference type="NCBI Taxonomy" id="73239"/>
    <lineage>
        <taxon>Eukaryota</taxon>
        <taxon>Sar</taxon>
        <taxon>Alveolata</taxon>
        <taxon>Apicomplexa</taxon>
        <taxon>Aconoidasida</taxon>
        <taxon>Haemosporida</taxon>
        <taxon>Plasmodiidae</taxon>
        <taxon>Plasmodium</taxon>
        <taxon>Plasmodium (Vinckeia)</taxon>
    </lineage>
</organism>
<evidence type="ECO:0000313" key="2">
    <source>
        <dbReference type="EMBL" id="EAA21336.1"/>
    </source>
</evidence>
<sequence>MIELCISEEIKKRVILNDNGNDNNNNGDNDNNNGDNDNSSGDTTSYALL</sequence>
<dbReference type="AlphaFoldDB" id="Q7RN87"/>
<proteinExistence type="predicted"/>
<comment type="caution">
    <text evidence="2">The sequence shown here is derived from an EMBL/GenBank/DDBJ whole genome shotgun (WGS) entry which is preliminary data.</text>
</comment>
<accession>Q7RN87</accession>
<dbReference type="Proteomes" id="UP000008553">
    <property type="component" value="Unassembled WGS sequence"/>
</dbReference>
<feature type="region of interest" description="Disordered" evidence="1">
    <location>
        <begin position="16"/>
        <end position="49"/>
    </location>
</feature>
<evidence type="ECO:0000256" key="1">
    <source>
        <dbReference type="SAM" id="MobiDB-lite"/>
    </source>
</evidence>
<keyword evidence="3" id="KW-1185">Reference proteome</keyword>
<evidence type="ECO:0000313" key="3">
    <source>
        <dbReference type="Proteomes" id="UP000008553"/>
    </source>
</evidence>
<dbReference type="InParanoid" id="Q7RN87"/>
<dbReference type="PaxDb" id="73239-Q7RN87"/>